<name>A0A1F5Z0N6_9BACT</name>
<sequence>MAITRILFNNSRCSGIKVRLNDTGYRVSLFSLTFKDSEAWAHRKLKRPGRLNGGPAFYKEPESPGSLSYIIFHIRVKT</sequence>
<dbReference type="AlphaFoldDB" id="A0A1F5Z0N6"/>
<dbReference type="EMBL" id="MFIX01000032">
    <property type="protein sequence ID" value="OGG06018.1"/>
    <property type="molecule type" value="Genomic_DNA"/>
</dbReference>
<evidence type="ECO:0000313" key="2">
    <source>
        <dbReference type="Proteomes" id="UP000179129"/>
    </source>
</evidence>
<evidence type="ECO:0000313" key="1">
    <source>
        <dbReference type="EMBL" id="OGG06018.1"/>
    </source>
</evidence>
<organism evidence="1 2">
    <name type="scientific">Candidatus Glassbacteria bacterium RIFCSPLOWO2_12_FULL_58_11</name>
    <dbReference type="NCBI Taxonomy" id="1817867"/>
    <lineage>
        <taxon>Bacteria</taxon>
        <taxon>Candidatus Glassiibacteriota</taxon>
    </lineage>
</organism>
<dbReference type="Proteomes" id="UP000179129">
    <property type="component" value="Unassembled WGS sequence"/>
</dbReference>
<accession>A0A1F5Z0N6</accession>
<proteinExistence type="predicted"/>
<gene>
    <name evidence="1" type="ORF">A3F83_11625</name>
</gene>
<reference evidence="1 2" key="1">
    <citation type="journal article" date="2016" name="Nat. Commun.">
        <title>Thousands of microbial genomes shed light on interconnected biogeochemical processes in an aquifer system.</title>
        <authorList>
            <person name="Anantharaman K."/>
            <person name="Brown C.T."/>
            <person name="Hug L.A."/>
            <person name="Sharon I."/>
            <person name="Castelle C.J."/>
            <person name="Probst A.J."/>
            <person name="Thomas B.C."/>
            <person name="Singh A."/>
            <person name="Wilkins M.J."/>
            <person name="Karaoz U."/>
            <person name="Brodie E.L."/>
            <person name="Williams K.H."/>
            <person name="Hubbard S.S."/>
            <person name="Banfield J.F."/>
        </authorList>
    </citation>
    <scope>NUCLEOTIDE SEQUENCE [LARGE SCALE GENOMIC DNA]</scope>
</reference>
<protein>
    <submittedName>
        <fullName evidence="1">Uncharacterized protein</fullName>
    </submittedName>
</protein>
<comment type="caution">
    <text evidence="1">The sequence shown here is derived from an EMBL/GenBank/DDBJ whole genome shotgun (WGS) entry which is preliminary data.</text>
</comment>